<evidence type="ECO:0000313" key="2">
    <source>
        <dbReference type="Proteomes" id="UP000266841"/>
    </source>
</evidence>
<comment type="caution">
    <text evidence="1">The sequence shown here is derived from an EMBL/GenBank/DDBJ whole genome shotgun (WGS) entry which is preliminary data.</text>
</comment>
<dbReference type="AlphaFoldDB" id="K0R0V0"/>
<name>K0R0V0_THAOC</name>
<reference evidence="1 2" key="1">
    <citation type="journal article" date="2012" name="Genome Biol.">
        <title>Genome and low-iron response of an oceanic diatom adapted to chronic iron limitation.</title>
        <authorList>
            <person name="Lommer M."/>
            <person name="Specht M."/>
            <person name="Roy A.S."/>
            <person name="Kraemer L."/>
            <person name="Andreson R."/>
            <person name="Gutowska M.A."/>
            <person name="Wolf J."/>
            <person name="Bergner S.V."/>
            <person name="Schilhabel M.B."/>
            <person name="Klostermeier U.C."/>
            <person name="Beiko R.G."/>
            <person name="Rosenstiel P."/>
            <person name="Hippler M."/>
            <person name="Laroche J."/>
        </authorList>
    </citation>
    <scope>NUCLEOTIDE SEQUENCE [LARGE SCALE GENOMIC DNA]</scope>
    <source>
        <strain evidence="1 2">CCMP1005</strain>
    </source>
</reference>
<evidence type="ECO:0000313" key="1">
    <source>
        <dbReference type="EMBL" id="EJK44439.1"/>
    </source>
</evidence>
<organism evidence="1 2">
    <name type="scientific">Thalassiosira oceanica</name>
    <name type="common">Marine diatom</name>
    <dbReference type="NCBI Taxonomy" id="159749"/>
    <lineage>
        <taxon>Eukaryota</taxon>
        <taxon>Sar</taxon>
        <taxon>Stramenopiles</taxon>
        <taxon>Ochrophyta</taxon>
        <taxon>Bacillariophyta</taxon>
        <taxon>Coscinodiscophyceae</taxon>
        <taxon>Thalassiosirophycidae</taxon>
        <taxon>Thalassiosirales</taxon>
        <taxon>Thalassiosiraceae</taxon>
        <taxon>Thalassiosira</taxon>
    </lineage>
</organism>
<keyword evidence="2" id="KW-1185">Reference proteome</keyword>
<sequence>MADSNNPDVRRERLRIAKSVTSASGIVFYCGDGRLALIFSRQSRGVIDEKIEKALAILRTQEKKDPEGHQKAGRCNQEVQVEQAQLHFKHH</sequence>
<protein>
    <submittedName>
        <fullName evidence="1">Uncharacterized protein</fullName>
    </submittedName>
</protein>
<dbReference type="Proteomes" id="UP000266841">
    <property type="component" value="Unassembled WGS sequence"/>
</dbReference>
<dbReference type="EMBL" id="AGNL01049675">
    <property type="protein sequence ID" value="EJK44439.1"/>
    <property type="molecule type" value="Genomic_DNA"/>
</dbReference>
<proteinExistence type="predicted"/>
<gene>
    <name evidence="1" type="ORF">THAOC_37020</name>
</gene>
<accession>K0R0V0</accession>